<gene>
    <name evidence="1" type="ORF">HUJ06_023962</name>
</gene>
<keyword evidence="2" id="KW-1185">Reference proteome</keyword>
<evidence type="ECO:0000313" key="2">
    <source>
        <dbReference type="Proteomes" id="UP000607653"/>
    </source>
</evidence>
<name>A0A822XTT2_NELNU</name>
<proteinExistence type="predicted"/>
<reference evidence="1 2" key="1">
    <citation type="journal article" date="2020" name="Mol. Biol. Evol.">
        <title>Distinct Expression and Methylation Patterns for Genes with Different Fates following a Single Whole-Genome Duplication in Flowering Plants.</title>
        <authorList>
            <person name="Shi T."/>
            <person name="Rahmani R.S."/>
            <person name="Gugger P.F."/>
            <person name="Wang M."/>
            <person name="Li H."/>
            <person name="Zhang Y."/>
            <person name="Li Z."/>
            <person name="Wang Q."/>
            <person name="Van de Peer Y."/>
            <person name="Marchal K."/>
            <person name="Chen J."/>
        </authorList>
    </citation>
    <scope>NUCLEOTIDE SEQUENCE [LARGE SCALE GENOMIC DNA]</scope>
    <source>
        <tissue evidence="1">Leaf</tissue>
    </source>
</reference>
<comment type="caution">
    <text evidence="1">The sequence shown here is derived from an EMBL/GenBank/DDBJ whole genome shotgun (WGS) entry which is preliminary data.</text>
</comment>
<protein>
    <submittedName>
        <fullName evidence="1">Uncharacterized protein</fullName>
    </submittedName>
</protein>
<dbReference type="Proteomes" id="UP000607653">
    <property type="component" value="Unassembled WGS sequence"/>
</dbReference>
<dbReference type="AlphaFoldDB" id="A0A822XTT2"/>
<dbReference type="EMBL" id="DUZY01000001">
    <property type="protein sequence ID" value="DAD22499.1"/>
    <property type="molecule type" value="Genomic_DNA"/>
</dbReference>
<accession>A0A822XTT2</accession>
<sequence length="123" mass="13675">MTKYVAEQAEAGTQVKIISHQDAVAAVLGDGHPLWVCCLSFGPTPKCAFGTTRSESTSQSTTATTYTIQLEQENQPLRKKVDNLQSNVVNLNSHVLHFQSFMEWMEQQYGMPMPNPFPTLNTV</sequence>
<evidence type="ECO:0000313" key="1">
    <source>
        <dbReference type="EMBL" id="DAD22499.1"/>
    </source>
</evidence>
<organism evidence="1 2">
    <name type="scientific">Nelumbo nucifera</name>
    <name type="common">Sacred lotus</name>
    <dbReference type="NCBI Taxonomy" id="4432"/>
    <lineage>
        <taxon>Eukaryota</taxon>
        <taxon>Viridiplantae</taxon>
        <taxon>Streptophyta</taxon>
        <taxon>Embryophyta</taxon>
        <taxon>Tracheophyta</taxon>
        <taxon>Spermatophyta</taxon>
        <taxon>Magnoliopsida</taxon>
        <taxon>Proteales</taxon>
        <taxon>Nelumbonaceae</taxon>
        <taxon>Nelumbo</taxon>
    </lineage>
</organism>